<dbReference type="SMART" id="SM00344">
    <property type="entry name" value="HTH_ASNC"/>
    <property type="match status" value="1"/>
</dbReference>
<evidence type="ECO:0000313" key="5">
    <source>
        <dbReference type="EMBL" id="GAF85525.1"/>
    </source>
</evidence>
<dbReference type="Pfam" id="PF01037">
    <property type="entry name" value="AsnC_trans_reg"/>
    <property type="match status" value="1"/>
</dbReference>
<sequence>MYKLDQTDWGIIVLLNKDGRMPSAEIARRLGNISARTVTNRIEALTEHGIINVRAIVNPETVGYCVMADVFIEVEPGRVREVAELAAKFPQVSYVACATGESDVSITLRVRSIEELFDFTTEKLGKIPGVRRTQTYLLPLKIKDLDTWLPPGIPEAFGSGDLIEKLPVKNGIDQKEYTPR</sequence>
<dbReference type="InterPro" id="IPR036388">
    <property type="entry name" value="WH-like_DNA-bd_sf"/>
</dbReference>
<dbReference type="PROSITE" id="PS50956">
    <property type="entry name" value="HTH_ASNC_2"/>
    <property type="match status" value="1"/>
</dbReference>
<dbReference type="AlphaFoldDB" id="X0UAM4"/>
<feature type="domain" description="HTH asnC-type" evidence="4">
    <location>
        <begin position="4"/>
        <end position="65"/>
    </location>
</feature>
<comment type="caution">
    <text evidence="5">The sequence shown here is derived from an EMBL/GenBank/DDBJ whole genome shotgun (WGS) entry which is preliminary data.</text>
</comment>
<dbReference type="InterPro" id="IPR011008">
    <property type="entry name" value="Dimeric_a/b-barrel"/>
</dbReference>
<dbReference type="Pfam" id="PF13412">
    <property type="entry name" value="HTH_24"/>
    <property type="match status" value="1"/>
</dbReference>
<reference evidence="5" key="1">
    <citation type="journal article" date="2014" name="Front. Microbiol.">
        <title>High frequency of phylogenetically diverse reductive dehalogenase-homologous genes in deep subseafloor sedimentary metagenomes.</title>
        <authorList>
            <person name="Kawai M."/>
            <person name="Futagami T."/>
            <person name="Toyoda A."/>
            <person name="Takaki Y."/>
            <person name="Nishi S."/>
            <person name="Hori S."/>
            <person name="Arai W."/>
            <person name="Tsubouchi T."/>
            <person name="Morono Y."/>
            <person name="Uchiyama I."/>
            <person name="Ito T."/>
            <person name="Fujiyama A."/>
            <person name="Inagaki F."/>
            <person name="Takami H."/>
        </authorList>
    </citation>
    <scope>NUCLEOTIDE SEQUENCE</scope>
    <source>
        <strain evidence="5">Expedition CK06-06</strain>
    </source>
</reference>
<dbReference type="EMBL" id="BARS01003722">
    <property type="protein sequence ID" value="GAF85525.1"/>
    <property type="molecule type" value="Genomic_DNA"/>
</dbReference>
<accession>X0UAM4</accession>
<dbReference type="InterPro" id="IPR036390">
    <property type="entry name" value="WH_DNA-bd_sf"/>
</dbReference>
<dbReference type="SUPFAM" id="SSF54909">
    <property type="entry name" value="Dimeric alpha+beta barrel"/>
    <property type="match status" value="1"/>
</dbReference>
<dbReference type="InterPro" id="IPR000485">
    <property type="entry name" value="AsnC-type_HTH_dom"/>
</dbReference>
<organism evidence="5">
    <name type="scientific">marine sediment metagenome</name>
    <dbReference type="NCBI Taxonomy" id="412755"/>
    <lineage>
        <taxon>unclassified sequences</taxon>
        <taxon>metagenomes</taxon>
        <taxon>ecological metagenomes</taxon>
    </lineage>
</organism>
<dbReference type="SUPFAM" id="SSF46785">
    <property type="entry name" value="Winged helix' DNA-binding domain"/>
    <property type="match status" value="1"/>
</dbReference>
<dbReference type="PANTHER" id="PTHR30154:SF34">
    <property type="entry name" value="TRANSCRIPTIONAL REGULATOR AZLB"/>
    <property type="match status" value="1"/>
</dbReference>
<proteinExistence type="predicted"/>
<dbReference type="GO" id="GO:0043565">
    <property type="term" value="F:sequence-specific DNA binding"/>
    <property type="evidence" value="ECO:0007669"/>
    <property type="project" value="InterPro"/>
</dbReference>
<evidence type="ECO:0000259" key="4">
    <source>
        <dbReference type="PROSITE" id="PS50956"/>
    </source>
</evidence>
<keyword evidence="2" id="KW-0238">DNA-binding</keyword>
<evidence type="ECO:0000256" key="3">
    <source>
        <dbReference type="ARBA" id="ARBA00023163"/>
    </source>
</evidence>
<dbReference type="InterPro" id="IPR019888">
    <property type="entry name" value="Tscrpt_reg_AsnC-like"/>
</dbReference>
<keyword evidence="1" id="KW-0805">Transcription regulation</keyword>
<gene>
    <name evidence="5" type="ORF">S01H1_07216</name>
</gene>
<name>X0UAM4_9ZZZZ</name>
<keyword evidence="3" id="KW-0804">Transcription</keyword>
<dbReference type="PRINTS" id="PR00033">
    <property type="entry name" value="HTHASNC"/>
</dbReference>
<dbReference type="GO" id="GO:0043200">
    <property type="term" value="P:response to amino acid"/>
    <property type="evidence" value="ECO:0007669"/>
    <property type="project" value="TreeGrafter"/>
</dbReference>
<evidence type="ECO:0000256" key="2">
    <source>
        <dbReference type="ARBA" id="ARBA00023125"/>
    </source>
</evidence>
<protein>
    <recommendedName>
        <fullName evidence="4">HTH asnC-type domain-containing protein</fullName>
    </recommendedName>
</protein>
<dbReference type="InterPro" id="IPR019887">
    <property type="entry name" value="Tscrpt_reg_AsnC/Lrp_C"/>
</dbReference>
<dbReference type="PANTHER" id="PTHR30154">
    <property type="entry name" value="LEUCINE-RESPONSIVE REGULATORY PROTEIN"/>
    <property type="match status" value="1"/>
</dbReference>
<dbReference type="GO" id="GO:0005829">
    <property type="term" value="C:cytosol"/>
    <property type="evidence" value="ECO:0007669"/>
    <property type="project" value="TreeGrafter"/>
</dbReference>
<dbReference type="Gene3D" id="1.10.10.10">
    <property type="entry name" value="Winged helix-like DNA-binding domain superfamily/Winged helix DNA-binding domain"/>
    <property type="match status" value="1"/>
</dbReference>
<dbReference type="Gene3D" id="3.30.70.920">
    <property type="match status" value="1"/>
</dbReference>
<evidence type="ECO:0000256" key="1">
    <source>
        <dbReference type="ARBA" id="ARBA00023015"/>
    </source>
</evidence>